<dbReference type="GO" id="GO:0030964">
    <property type="term" value="C:NADH dehydrogenase complex"/>
    <property type="evidence" value="ECO:0007669"/>
    <property type="project" value="TreeGrafter"/>
</dbReference>
<evidence type="ECO:0000256" key="6">
    <source>
        <dbReference type="ARBA" id="ARBA00022989"/>
    </source>
</evidence>
<geneLocation type="mitochondrion" evidence="10"/>
<dbReference type="InterPro" id="IPR000440">
    <property type="entry name" value="NADH_UbQ/plastoQ_OxRdtase_su3"/>
</dbReference>
<dbReference type="GO" id="GO:0008137">
    <property type="term" value="F:NADH dehydrogenase (ubiquinone) activity"/>
    <property type="evidence" value="ECO:0007669"/>
    <property type="project" value="UniProtKB-UniRule"/>
</dbReference>
<proteinExistence type="inferred from homology"/>
<feature type="transmembrane region" description="Helical" evidence="9">
    <location>
        <begin position="54"/>
        <end position="78"/>
    </location>
</feature>
<dbReference type="GO" id="GO:0031966">
    <property type="term" value="C:mitochondrial membrane"/>
    <property type="evidence" value="ECO:0007669"/>
    <property type="project" value="UniProtKB-SubCell"/>
</dbReference>
<sequence>MFLFLLVAAMLCGVLLTLYKFTGYYGSPYLIKSAPFECGFEAYCKMRRPFSVRYFILVVLFLIFDVEAVLLFPCLASLVMGFSLTMWINMYMFLLLLLFGLMYEWKNKMLDWTTSLSKLYKLLGS</sequence>
<dbReference type="InterPro" id="IPR038430">
    <property type="entry name" value="NDAH_ubi_oxred_su3_sf"/>
</dbReference>
<keyword evidence="7 9" id="KW-0472">Membrane</keyword>
<dbReference type="EMBL" id="KM083123">
    <property type="protein sequence ID" value="AIN75497.1"/>
    <property type="molecule type" value="Genomic_DNA"/>
</dbReference>
<evidence type="ECO:0000256" key="4">
    <source>
        <dbReference type="ARBA" id="ARBA00022448"/>
    </source>
</evidence>
<evidence type="ECO:0000256" key="9">
    <source>
        <dbReference type="RuleBase" id="RU003640"/>
    </source>
</evidence>
<evidence type="ECO:0000256" key="1">
    <source>
        <dbReference type="ARBA" id="ARBA00004370"/>
    </source>
</evidence>
<comment type="function">
    <text evidence="9">Core subunit of the mitochondrial membrane respiratory chain NADH dehydrogenase (Complex I) which catalyzes electron transfer from NADH through the respiratory chain, using ubiquinone as an electron acceptor. Essential for the catalytic activity of complex I.</text>
</comment>
<keyword evidence="4 9" id="KW-0813">Transport</keyword>
<feature type="transmembrane region" description="Helical" evidence="9">
    <location>
        <begin position="6"/>
        <end position="26"/>
    </location>
</feature>
<keyword evidence="9" id="KW-0520">NAD</keyword>
<evidence type="ECO:0000256" key="3">
    <source>
        <dbReference type="ARBA" id="ARBA00021007"/>
    </source>
</evidence>
<evidence type="ECO:0000256" key="5">
    <source>
        <dbReference type="ARBA" id="ARBA00022692"/>
    </source>
</evidence>
<evidence type="ECO:0000256" key="7">
    <source>
        <dbReference type="ARBA" id="ARBA00023136"/>
    </source>
</evidence>
<name>A0A0U1V6A9_MASKI</name>
<organism evidence="10">
    <name type="scientific">Mastigeulota kiangsinensis</name>
    <name type="common">Chinese land snail</name>
    <dbReference type="NCBI Taxonomy" id="1544384"/>
    <lineage>
        <taxon>Eukaryota</taxon>
        <taxon>Metazoa</taxon>
        <taxon>Spiralia</taxon>
        <taxon>Lophotrochozoa</taxon>
        <taxon>Mollusca</taxon>
        <taxon>Gastropoda</taxon>
        <taxon>Heterobranchia</taxon>
        <taxon>Euthyneura</taxon>
        <taxon>Panpulmonata</taxon>
        <taxon>Eupulmonata</taxon>
        <taxon>Stylommatophora</taxon>
        <taxon>Helicina</taxon>
        <taxon>Camaenoidea</taxon>
        <taxon>Camaenidae</taxon>
        <taxon>Mastigeulota</taxon>
    </lineage>
</organism>
<keyword evidence="9" id="KW-1278">Translocase</keyword>
<dbReference type="Gene3D" id="1.20.58.1610">
    <property type="entry name" value="NADH:ubiquinone/plastoquinone oxidoreductase, chain 3"/>
    <property type="match status" value="1"/>
</dbReference>
<protein>
    <recommendedName>
        <fullName evidence="3 9">NADH-ubiquinone oxidoreductase chain 3</fullName>
        <ecNumber evidence="9">7.1.1.2</ecNumber>
    </recommendedName>
</protein>
<dbReference type="PANTHER" id="PTHR11058">
    <property type="entry name" value="NADH-UBIQUINONE OXIDOREDUCTASE CHAIN 3"/>
    <property type="match status" value="1"/>
</dbReference>
<keyword evidence="9" id="KW-0679">Respiratory chain</keyword>
<accession>A0A0U1V6A9</accession>
<dbReference type="AlphaFoldDB" id="A0A0U1V6A9"/>
<reference evidence="10" key="1">
    <citation type="journal article" date="2014" name="Mitochondrial DNA">
        <title>The complete mitochondrial genome of Chinese land snail Mastigeulota kiangsinensis (Gastropoda: Pulmonata: Bradybaenidae).</title>
        <authorList>
            <person name="Deng P.J."/>
            <person name="Wang W.M."/>
            <person name="Huang X.C."/>
            <person name="Wu X.P."/>
            <person name="Xie G.L."/>
            <person name="Ouyang S."/>
        </authorList>
    </citation>
    <scope>NUCLEOTIDE SEQUENCE</scope>
</reference>
<keyword evidence="5 9" id="KW-0812">Transmembrane</keyword>
<dbReference type="PANTHER" id="PTHR11058:SF9">
    <property type="entry name" value="NADH-UBIQUINONE OXIDOREDUCTASE CHAIN 3"/>
    <property type="match status" value="1"/>
</dbReference>
<dbReference type="Pfam" id="PF00507">
    <property type="entry name" value="Oxidored_q4"/>
    <property type="match status" value="1"/>
</dbReference>
<evidence type="ECO:0000313" key="10">
    <source>
        <dbReference type="EMBL" id="AIN75497.1"/>
    </source>
</evidence>
<keyword evidence="9" id="KW-0830">Ubiquinone</keyword>
<comment type="subcellular location">
    <subcellularLocation>
        <location evidence="1">Membrane</location>
    </subcellularLocation>
    <subcellularLocation>
        <location evidence="9">Mitochondrion membrane</location>
        <topology evidence="9">Multi-pass membrane protein</topology>
    </subcellularLocation>
</comment>
<keyword evidence="9" id="KW-0249">Electron transport</keyword>
<comment type="similarity">
    <text evidence="2 9">Belongs to the complex I subunit 3 family.</text>
</comment>
<keyword evidence="6 9" id="KW-1133">Transmembrane helix</keyword>
<keyword evidence="9 10" id="KW-0496">Mitochondrion</keyword>
<evidence type="ECO:0000256" key="8">
    <source>
        <dbReference type="ARBA" id="ARBA00049551"/>
    </source>
</evidence>
<dbReference type="EC" id="7.1.1.2" evidence="9"/>
<feature type="transmembrane region" description="Helical" evidence="9">
    <location>
        <begin position="84"/>
        <end position="103"/>
    </location>
</feature>
<comment type="catalytic activity">
    <reaction evidence="8 9">
        <text>a ubiquinone + NADH + 5 H(+)(in) = a ubiquinol + NAD(+) + 4 H(+)(out)</text>
        <dbReference type="Rhea" id="RHEA:29091"/>
        <dbReference type="Rhea" id="RHEA-COMP:9565"/>
        <dbReference type="Rhea" id="RHEA-COMP:9566"/>
        <dbReference type="ChEBI" id="CHEBI:15378"/>
        <dbReference type="ChEBI" id="CHEBI:16389"/>
        <dbReference type="ChEBI" id="CHEBI:17976"/>
        <dbReference type="ChEBI" id="CHEBI:57540"/>
        <dbReference type="ChEBI" id="CHEBI:57945"/>
        <dbReference type="EC" id="7.1.1.2"/>
    </reaction>
</comment>
<gene>
    <name evidence="10" type="primary">nad3</name>
</gene>
<evidence type="ECO:0000256" key="2">
    <source>
        <dbReference type="ARBA" id="ARBA00008472"/>
    </source>
</evidence>